<feature type="transmembrane region" description="Helical" evidence="1">
    <location>
        <begin position="80"/>
        <end position="98"/>
    </location>
</feature>
<feature type="transmembrane region" description="Helical" evidence="1">
    <location>
        <begin position="104"/>
        <end position="126"/>
    </location>
</feature>
<feature type="transmembrane region" description="Helical" evidence="1">
    <location>
        <begin position="299"/>
        <end position="319"/>
    </location>
</feature>
<dbReference type="InterPro" id="IPR011701">
    <property type="entry name" value="MFS"/>
</dbReference>
<gene>
    <name evidence="2" type="ORF">D3230_14090</name>
</gene>
<evidence type="ECO:0000256" key="1">
    <source>
        <dbReference type="SAM" id="Phobius"/>
    </source>
</evidence>
<feature type="transmembrane region" description="Helical" evidence="1">
    <location>
        <begin position="269"/>
        <end position="293"/>
    </location>
</feature>
<evidence type="ECO:0000313" key="2">
    <source>
        <dbReference type="EMBL" id="MBL3680410.1"/>
    </source>
</evidence>
<evidence type="ECO:0000313" key="3">
    <source>
        <dbReference type="Proteomes" id="UP001645859"/>
    </source>
</evidence>
<keyword evidence="3" id="KW-1185">Reference proteome</keyword>
<feature type="transmembrane region" description="Helical" evidence="1">
    <location>
        <begin position="48"/>
        <end position="68"/>
    </location>
</feature>
<comment type="caution">
    <text evidence="2">The sequence shown here is derived from an EMBL/GenBank/DDBJ whole genome shotgun (WGS) entry which is preliminary data.</text>
</comment>
<name>A0ABS1SIR5_9MICO</name>
<accession>A0ABS1SIR5</accession>
<reference evidence="2 3" key="1">
    <citation type="submission" date="2018-09" db="EMBL/GenBank/DDBJ databases">
        <title>Comparative genomics of Leucobacter spp.</title>
        <authorList>
            <person name="Reis A.C."/>
            <person name="Kolvenbach B.A."/>
            <person name="Corvini P.F.X."/>
            <person name="Nunes O.C."/>
        </authorList>
    </citation>
    <scope>NUCLEOTIDE SEQUENCE [LARGE SCALE GENOMIC DNA]</scope>
    <source>
        <strain evidence="2 3">TAN 31504</strain>
    </source>
</reference>
<feature type="transmembrane region" description="Helical" evidence="1">
    <location>
        <begin position="12"/>
        <end position="36"/>
    </location>
</feature>
<dbReference type="EMBL" id="QYAC01000008">
    <property type="protein sequence ID" value="MBL3680410.1"/>
    <property type="molecule type" value="Genomic_DNA"/>
</dbReference>
<feature type="transmembrane region" description="Helical" evidence="1">
    <location>
        <begin position="203"/>
        <end position="224"/>
    </location>
</feature>
<feature type="transmembrane region" description="Helical" evidence="1">
    <location>
        <begin position="357"/>
        <end position="376"/>
    </location>
</feature>
<keyword evidence="1" id="KW-0472">Membrane</keyword>
<dbReference type="Pfam" id="PF07690">
    <property type="entry name" value="MFS_1"/>
    <property type="match status" value="1"/>
</dbReference>
<organism evidence="2 3">
    <name type="scientific">Leucobacter chromiireducens subsp. solipictus</name>
    <dbReference type="NCBI Taxonomy" id="398235"/>
    <lineage>
        <taxon>Bacteria</taxon>
        <taxon>Bacillati</taxon>
        <taxon>Actinomycetota</taxon>
        <taxon>Actinomycetes</taxon>
        <taxon>Micrococcales</taxon>
        <taxon>Microbacteriaceae</taxon>
        <taxon>Leucobacter</taxon>
    </lineage>
</organism>
<protein>
    <submittedName>
        <fullName evidence="2">MFS transporter</fullName>
    </submittedName>
</protein>
<feature type="transmembrane region" description="Helical" evidence="1">
    <location>
        <begin position="138"/>
        <end position="158"/>
    </location>
</feature>
<keyword evidence="1" id="KW-1133">Transmembrane helix</keyword>
<sequence length="399" mass="39686">MTQTTASPAAGVKPLASIIIVWVYAFLPANLIPSVIGRLVSDFGMDVTRAGLLATGMTLLNSATVLAVRPLVRRGLRVPLALLGAGILVGVCGIGIAAPLPAVISVLLLVAGVGSGLALAAASASISATPAPERSTNIAMIFNRLVVALAYFLVPVIGTSIETIFLLIGVPGLLVLLTARWLPGVPATAHSAATAGAASAGRLAWVLAAGMGLLAVTDDGIIGISEVIGTGYFGESGSTLVLNLYAFAILAGLVGALAAPVITRGLGRVGALTVALVLSLLGKLCILVFPSVGLFSAGYLIWGFAFGLCLPVIFGLAAAMRADGSASVAVNATYVLGVALGPTIAAQVFDLGGTGSLVPVMGGLGVIASVMMILVARAVTRGRPDIPAAPAESVALTDA</sequence>
<dbReference type="Proteomes" id="UP001645859">
    <property type="component" value="Unassembled WGS sequence"/>
</dbReference>
<feature type="transmembrane region" description="Helical" evidence="1">
    <location>
        <begin position="326"/>
        <end position="345"/>
    </location>
</feature>
<keyword evidence="1" id="KW-0812">Transmembrane</keyword>
<dbReference type="RefSeq" id="WP_202345688.1">
    <property type="nucleotide sequence ID" value="NZ_BAAAPI010000005.1"/>
</dbReference>
<feature type="transmembrane region" description="Helical" evidence="1">
    <location>
        <begin position="164"/>
        <end position="182"/>
    </location>
</feature>
<feature type="transmembrane region" description="Helical" evidence="1">
    <location>
        <begin position="244"/>
        <end position="262"/>
    </location>
</feature>
<proteinExistence type="predicted"/>
<dbReference type="SUPFAM" id="SSF103473">
    <property type="entry name" value="MFS general substrate transporter"/>
    <property type="match status" value="1"/>
</dbReference>
<dbReference type="InterPro" id="IPR036259">
    <property type="entry name" value="MFS_trans_sf"/>
</dbReference>
<dbReference type="Gene3D" id="1.20.1250.20">
    <property type="entry name" value="MFS general substrate transporter like domains"/>
    <property type="match status" value="1"/>
</dbReference>